<evidence type="ECO:0000313" key="3">
    <source>
        <dbReference type="Proteomes" id="UP000800036"/>
    </source>
</evidence>
<accession>A0A6A5UY42</accession>
<dbReference type="Proteomes" id="UP000800036">
    <property type="component" value="Unassembled WGS sequence"/>
</dbReference>
<organism evidence="2 3">
    <name type="scientific">Bimuria novae-zelandiae CBS 107.79</name>
    <dbReference type="NCBI Taxonomy" id="1447943"/>
    <lineage>
        <taxon>Eukaryota</taxon>
        <taxon>Fungi</taxon>
        <taxon>Dikarya</taxon>
        <taxon>Ascomycota</taxon>
        <taxon>Pezizomycotina</taxon>
        <taxon>Dothideomycetes</taxon>
        <taxon>Pleosporomycetidae</taxon>
        <taxon>Pleosporales</taxon>
        <taxon>Massarineae</taxon>
        <taxon>Didymosphaeriaceae</taxon>
        <taxon>Bimuria</taxon>
    </lineage>
</organism>
<dbReference type="AlphaFoldDB" id="A0A6A5UY42"/>
<keyword evidence="1" id="KW-0472">Membrane</keyword>
<feature type="transmembrane region" description="Helical" evidence="1">
    <location>
        <begin position="6"/>
        <end position="26"/>
    </location>
</feature>
<sequence length="90" mass="10097">MEGLVSGVSGIGVLVGAYLLRHSWALQIRSTGWYWKRYMGPLYTIYVHLLAIGLVHRALVRYLGLVFLGSLAGIQLNPHPIDLHEPLCVW</sequence>
<keyword evidence="1" id="KW-0812">Transmembrane</keyword>
<reference evidence="2" key="1">
    <citation type="journal article" date="2020" name="Stud. Mycol.">
        <title>101 Dothideomycetes genomes: a test case for predicting lifestyles and emergence of pathogens.</title>
        <authorList>
            <person name="Haridas S."/>
            <person name="Albert R."/>
            <person name="Binder M."/>
            <person name="Bloem J."/>
            <person name="Labutti K."/>
            <person name="Salamov A."/>
            <person name="Andreopoulos B."/>
            <person name="Baker S."/>
            <person name="Barry K."/>
            <person name="Bills G."/>
            <person name="Bluhm B."/>
            <person name="Cannon C."/>
            <person name="Castanera R."/>
            <person name="Culley D."/>
            <person name="Daum C."/>
            <person name="Ezra D."/>
            <person name="Gonzalez J."/>
            <person name="Henrissat B."/>
            <person name="Kuo A."/>
            <person name="Liang C."/>
            <person name="Lipzen A."/>
            <person name="Lutzoni F."/>
            <person name="Magnuson J."/>
            <person name="Mondo S."/>
            <person name="Nolan M."/>
            <person name="Ohm R."/>
            <person name="Pangilinan J."/>
            <person name="Park H.-J."/>
            <person name="Ramirez L."/>
            <person name="Alfaro M."/>
            <person name="Sun H."/>
            <person name="Tritt A."/>
            <person name="Yoshinaga Y."/>
            <person name="Zwiers L.-H."/>
            <person name="Turgeon B."/>
            <person name="Goodwin S."/>
            <person name="Spatafora J."/>
            <person name="Crous P."/>
            <person name="Grigoriev I."/>
        </authorList>
    </citation>
    <scope>NUCLEOTIDE SEQUENCE</scope>
    <source>
        <strain evidence="2">CBS 107.79</strain>
    </source>
</reference>
<gene>
    <name evidence="2" type="ORF">BU23DRAFT_231960</name>
</gene>
<proteinExistence type="predicted"/>
<protein>
    <submittedName>
        <fullName evidence="2">Uncharacterized protein</fullName>
    </submittedName>
</protein>
<feature type="transmembrane region" description="Helical" evidence="1">
    <location>
        <begin position="38"/>
        <end position="59"/>
    </location>
</feature>
<name>A0A6A5UY42_9PLEO</name>
<evidence type="ECO:0000256" key="1">
    <source>
        <dbReference type="SAM" id="Phobius"/>
    </source>
</evidence>
<keyword evidence="3" id="KW-1185">Reference proteome</keyword>
<evidence type="ECO:0000313" key="2">
    <source>
        <dbReference type="EMBL" id="KAF1969911.1"/>
    </source>
</evidence>
<keyword evidence="1" id="KW-1133">Transmembrane helix</keyword>
<dbReference type="EMBL" id="ML976705">
    <property type="protein sequence ID" value="KAF1969911.1"/>
    <property type="molecule type" value="Genomic_DNA"/>
</dbReference>